<proteinExistence type="predicted"/>
<dbReference type="EMBL" id="MSFL01000016">
    <property type="protein sequence ID" value="PWY79237.1"/>
    <property type="molecule type" value="Genomic_DNA"/>
</dbReference>
<name>A0A317W1W6_9EURO</name>
<dbReference type="OrthoDB" id="10267175at2759"/>
<organism evidence="1 2">
    <name type="scientific">Aspergillus heteromorphus CBS 117.55</name>
    <dbReference type="NCBI Taxonomy" id="1448321"/>
    <lineage>
        <taxon>Eukaryota</taxon>
        <taxon>Fungi</taxon>
        <taxon>Dikarya</taxon>
        <taxon>Ascomycota</taxon>
        <taxon>Pezizomycotina</taxon>
        <taxon>Eurotiomycetes</taxon>
        <taxon>Eurotiomycetidae</taxon>
        <taxon>Eurotiales</taxon>
        <taxon>Aspergillaceae</taxon>
        <taxon>Aspergillus</taxon>
        <taxon>Aspergillus subgen. Circumdati</taxon>
    </lineage>
</organism>
<sequence length="87" mass="9763">MNGDHSSRYIHFGLREFRGPSDHFPMPAIDIPAVVIGPYAPNGWHSLPGKAAYKFFGYETGTMTAKVGDYLDRLERGEAQRGEFMDL</sequence>
<dbReference type="STRING" id="1448321.A0A317W1W6"/>
<dbReference type="VEuPathDB" id="FungiDB:BO70DRAFT_397350"/>
<keyword evidence="2" id="KW-1185">Reference proteome</keyword>
<reference evidence="1 2" key="1">
    <citation type="submission" date="2016-12" db="EMBL/GenBank/DDBJ databases">
        <title>The genomes of Aspergillus section Nigri reveals drivers in fungal speciation.</title>
        <authorList>
            <consortium name="DOE Joint Genome Institute"/>
            <person name="Vesth T.C."/>
            <person name="Nybo J."/>
            <person name="Theobald S."/>
            <person name="Brandl J."/>
            <person name="Frisvad J.C."/>
            <person name="Nielsen K.F."/>
            <person name="Lyhne E.K."/>
            <person name="Kogle M.E."/>
            <person name="Kuo A."/>
            <person name="Riley R."/>
            <person name="Clum A."/>
            <person name="Nolan M."/>
            <person name="Lipzen A."/>
            <person name="Salamov A."/>
            <person name="Henrissat B."/>
            <person name="Wiebenga A."/>
            <person name="De Vries R.P."/>
            <person name="Grigoriev I.V."/>
            <person name="Mortensen U.H."/>
            <person name="Andersen M.R."/>
            <person name="Baker S.E."/>
        </authorList>
    </citation>
    <scope>NUCLEOTIDE SEQUENCE [LARGE SCALE GENOMIC DNA]</scope>
    <source>
        <strain evidence="1 2">CBS 117.55</strain>
    </source>
</reference>
<evidence type="ECO:0000313" key="1">
    <source>
        <dbReference type="EMBL" id="PWY79237.1"/>
    </source>
</evidence>
<dbReference type="AlphaFoldDB" id="A0A317W1W6"/>
<gene>
    <name evidence="1" type="ORF">BO70DRAFT_397350</name>
</gene>
<dbReference type="RefSeq" id="XP_025398457.1">
    <property type="nucleotide sequence ID" value="XM_025546697.1"/>
</dbReference>
<evidence type="ECO:0000313" key="2">
    <source>
        <dbReference type="Proteomes" id="UP000247233"/>
    </source>
</evidence>
<accession>A0A317W1W6</accession>
<dbReference type="Proteomes" id="UP000247233">
    <property type="component" value="Unassembled WGS sequence"/>
</dbReference>
<protein>
    <submittedName>
        <fullName evidence="1">Uncharacterized protein</fullName>
    </submittedName>
</protein>
<dbReference type="GeneID" id="37068934"/>
<comment type="caution">
    <text evidence="1">The sequence shown here is derived from an EMBL/GenBank/DDBJ whole genome shotgun (WGS) entry which is preliminary data.</text>
</comment>